<keyword evidence="10" id="KW-1133">Transmembrane helix</keyword>
<evidence type="ECO:0000313" key="12">
    <source>
        <dbReference type="Proteomes" id="UP001237642"/>
    </source>
</evidence>
<evidence type="ECO:0000256" key="9">
    <source>
        <dbReference type="ARBA" id="ARBA00023136"/>
    </source>
</evidence>
<dbReference type="Gene3D" id="1.10.630.10">
    <property type="entry name" value="Cytochrome P450"/>
    <property type="match status" value="1"/>
</dbReference>
<feature type="transmembrane region" description="Helical" evidence="10">
    <location>
        <begin position="6"/>
        <end position="22"/>
    </location>
</feature>
<evidence type="ECO:0000256" key="7">
    <source>
        <dbReference type="ARBA" id="ARBA00023004"/>
    </source>
</evidence>
<keyword evidence="8" id="KW-0503">Monooxygenase</keyword>
<keyword evidence="7" id="KW-0408">Iron</keyword>
<keyword evidence="5" id="KW-0479">Metal-binding</keyword>
<accession>A0AAD8I3Y3</accession>
<proteinExistence type="inferred from homology"/>
<dbReference type="InterPro" id="IPR001128">
    <property type="entry name" value="Cyt_P450"/>
</dbReference>
<dbReference type="GO" id="GO:0009805">
    <property type="term" value="P:coumarin biosynthetic process"/>
    <property type="evidence" value="ECO:0007669"/>
    <property type="project" value="UniProtKB-ARBA"/>
</dbReference>
<keyword evidence="12" id="KW-1185">Reference proteome</keyword>
<reference evidence="11" key="2">
    <citation type="submission" date="2023-05" db="EMBL/GenBank/DDBJ databases">
        <authorList>
            <person name="Schelkunov M.I."/>
        </authorList>
    </citation>
    <scope>NUCLEOTIDE SEQUENCE</scope>
    <source>
        <strain evidence="11">Hsosn_3</strain>
        <tissue evidence="11">Leaf</tissue>
    </source>
</reference>
<dbReference type="SUPFAM" id="SSF48264">
    <property type="entry name" value="Cytochrome P450"/>
    <property type="match status" value="1"/>
</dbReference>
<comment type="subcellular location">
    <subcellularLocation>
        <location evidence="2">Membrane</location>
    </subcellularLocation>
</comment>
<dbReference type="GO" id="GO:0020037">
    <property type="term" value="F:heme binding"/>
    <property type="evidence" value="ECO:0007669"/>
    <property type="project" value="InterPro"/>
</dbReference>
<comment type="caution">
    <text evidence="11">The sequence shown here is derived from an EMBL/GenBank/DDBJ whole genome shotgun (WGS) entry which is preliminary data.</text>
</comment>
<evidence type="ECO:0000256" key="6">
    <source>
        <dbReference type="ARBA" id="ARBA00023002"/>
    </source>
</evidence>
<evidence type="ECO:0000256" key="10">
    <source>
        <dbReference type="SAM" id="Phobius"/>
    </source>
</evidence>
<dbReference type="GO" id="GO:0004497">
    <property type="term" value="F:monooxygenase activity"/>
    <property type="evidence" value="ECO:0007669"/>
    <property type="project" value="UniProtKB-KW"/>
</dbReference>
<evidence type="ECO:0000256" key="5">
    <source>
        <dbReference type="ARBA" id="ARBA00022723"/>
    </source>
</evidence>
<gene>
    <name evidence="11" type="ORF">POM88_025260</name>
</gene>
<keyword evidence="6" id="KW-0560">Oxidoreductase</keyword>
<protein>
    <submittedName>
        <fullName evidence="11">Flavonoid 3-hydroxylase</fullName>
    </submittedName>
</protein>
<keyword evidence="10" id="KW-0812">Transmembrane</keyword>
<evidence type="ECO:0000313" key="11">
    <source>
        <dbReference type="EMBL" id="KAK1378516.1"/>
    </source>
</evidence>
<dbReference type="PANTHER" id="PTHR47943">
    <property type="entry name" value="CYTOCHROME P450 93A3-LIKE"/>
    <property type="match status" value="1"/>
</dbReference>
<comment type="similarity">
    <text evidence="3">Belongs to the cytochrome P450 family.</text>
</comment>
<comment type="cofactor">
    <cofactor evidence="1">
        <name>heme</name>
        <dbReference type="ChEBI" id="CHEBI:30413"/>
    </cofactor>
</comment>
<evidence type="ECO:0000256" key="4">
    <source>
        <dbReference type="ARBA" id="ARBA00022617"/>
    </source>
</evidence>
<organism evidence="11 12">
    <name type="scientific">Heracleum sosnowskyi</name>
    <dbReference type="NCBI Taxonomy" id="360622"/>
    <lineage>
        <taxon>Eukaryota</taxon>
        <taxon>Viridiplantae</taxon>
        <taxon>Streptophyta</taxon>
        <taxon>Embryophyta</taxon>
        <taxon>Tracheophyta</taxon>
        <taxon>Spermatophyta</taxon>
        <taxon>Magnoliopsida</taxon>
        <taxon>eudicotyledons</taxon>
        <taxon>Gunneridae</taxon>
        <taxon>Pentapetalae</taxon>
        <taxon>asterids</taxon>
        <taxon>campanulids</taxon>
        <taxon>Apiales</taxon>
        <taxon>Apiaceae</taxon>
        <taxon>Apioideae</taxon>
        <taxon>apioid superclade</taxon>
        <taxon>Tordylieae</taxon>
        <taxon>Tordyliinae</taxon>
        <taxon>Heracleum</taxon>
    </lineage>
</organism>
<keyword evidence="4" id="KW-0349">Heme</keyword>
<dbReference type="PRINTS" id="PR00463">
    <property type="entry name" value="EP450I"/>
</dbReference>
<dbReference type="GO" id="GO:0016705">
    <property type="term" value="F:oxidoreductase activity, acting on paired donors, with incorporation or reduction of molecular oxygen"/>
    <property type="evidence" value="ECO:0007669"/>
    <property type="project" value="InterPro"/>
</dbReference>
<evidence type="ECO:0000256" key="8">
    <source>
        <dbReference type="ARBA" id="ARBA00023033"/>
    </source>
</evidence>
<dbReference type="GO" id="GO:0005506">
    <property type="term" value="F:iron ion binding"/>
    <property type="evidence" value="ECO:0007669"/>
    <property type="project" value="InterPro"/>
</dbReference>
<dbReference type="InterPro" id="IPR036396">
    <property type="entry name" value="Cyt_P450_sf"/>
</dbReference>
<evidence type="ECO:0000256" key="2">
    <source>
        <dbReference type="ARBA" id="ARBA00004370"/>
    </source>
</evidence>
<name>A0AAD8I3Y3_9APIA</name>
<reference evidence="11" key="1">
    <citation type="submission" date="2023-02" db="EMBL/GenBank/DDBJ databases">
        <title>Genome of toxic invasive species Heracleum sosnowskyi carries increased number of genes despite the absence of recent whole-genome duplications.</title>
        <authorList>
            <person name="Schelkunov M."/>
            <person name="Shtratnikova V."/>
            <person name="Makarenko M."/>
            <person name="Klepikova A."/>
            <person name="Omelchenko D."/>
            <person name="Novikova G."/>
            <person name="Obukhova E."/>
            <person name="Bogdanov V."/>
            <person name="Penin A."/>
            <person name="Logacheva M."/>
        </authorList>
    </citation>
    <scope>NUCLEOTIDE SEQUENCE</scope>
    <source>
        <strain evidence="11">Hsosn_3</strain>
        <tissue evidence="11">Leaf</tissue>
    </source>
</reference>
<evidence type="ECO:0000256" key="3">
    <source>
        <dbReference type="ARBA" id="ARBA00010617"/>
    </source>
</evidence>
<keyword evidence="9 10" id="KW-0472">Membrane</keyword>
<sequence>MSTSVYIIILPLMGALWWFFHLRSKERRSKLPPGPAGLPIIGNLHMLGELPHRDITKLSQIYGPIMYLRLGSVPTIVISSPPLIEQVLKTHDTVFASRPKTQASKFLSYDNKAIVFKEYGPYWRSVKKFCTSQLLSTTKIESTSWQRKEELGLMVESLRGAAAAREVVNVSEKLARLIEDMTCRMLFGKSRDERFDMSKVIPELACLNGLFNVADYLPILGPLDLQGLGRRFKVAFKTIDNILETIINDHEEDARNSNVKLNRDFVDVLLSLQNDTFPGFEQLSKSIDQSNVKALILDMLMGALDTSHNSIDWILSELVRNPRVMKILQAEIESVLVHNFNWELPDGSSHAEMDMSETFGLTMPRAKHLCATPCVRLP</sequence>
<evidence type="ECO:0000256" key="1">
    <source>
        <dbReference type="ARBA" id="ARBA00001971"/>
    </source>
</evidence>
<dbReference type="EMBL" id="JAUIZM010000006">
    <property type="protein sequence ID" value="KAK1378516.1"/>
    <property type="molecule type" value="Genomic_DNA"/>
</dbReference>
<dbReference type="Pfam" id="PF00067">
    <property type="entry name" value="p450"/>
    <property type="match status" value="1"/>
</dbReference>
<dbReference type="Proteomes" id="UP001237642">
    <property type="component" value="Unassembled WGS sequence"/>
</dbReference>
<dbReference type="InterPro" id="IPR002401">
    <property type="entry name" value="Cyt_P450_E_grp-I"/>
</dbReference>
<dbReference type="AlphaFoldDB" id="A0AAD8I3Y3"/>
<dbReference type="GO" id="GO:0016020">
    <property type="term" value="C:membrane"/>
    <property type="evidence" value="ECO:0007669"/>
    <property type="project" value="UniProtKB-SubCell"/>
</dbReference>
<dbReference type="PANTHER" id="PTHR47943:SF9">
    <property type="entry name" value="CYTOCHROME P450"/>
    <property type="match status" value="1"/>
</dbReference>